<dbReference type="Pfam" id="PF03031">
    <property type="entry name" value="NIF"/>
    <property type="match status" value="1"/>
</dbReference>
<proteinExistence type="predicted"/>
<evidence type="ECO:0000313" key="3">
    <source>
        <dbReference type="Proteomes" id="UP000192610"/>
    </source>
</evidence>
<evidence type="ECO:0000313" key="2">
    <source>
        <dbReference type="EMBL" id="OQP38820.1"/>
    </source>
</evidence>
<dbReference type="InterPro" id="IPR050365">
    <property type="entry name" value="TIM50"/>
</dbReference>
<dbReference type="PANTHER" id="PTHR12210">
    <property type="entry name" value="DULLARD PROTEIN PHOSPHATASE"/>
    <property type="match status" value="1"/>
</dbReference>
<gene>
    <name evidence="2" type="ORF">A4H97_19085</name>
</gene>
<comment type="caution">
    <text evidence="2">The sequence shown here is derived from an EMBL/GenBank/DDBJ whole genome shotgun (WGS) entry which is preliminary data.</text>
</comment>
<dbReference type="InterPro" id="IPR036412">
    <property type="entry name" value="HAD-like_sf"/>
</dbReference>
<dbReference type="Proteomes" id="UP000192610">
    <property type="component" value="Unassembled WGS sequence"/>
</dbReference>
<dbReference type="RefSeq" id="WP_081204828.1">
    <property type="nucleotide sequence ID" value="NZ_FOCZ01000004.1"/>
</dbReference>
<accession>A0A1V9DYA7</accession>
<organism evidence="2 3">
    <name type="scientific">Niastella yeongjuensis</name>
    <dbReference type="NCBI Taxonomy" id="354355"/>
    <lineage>
        <taxon>Bacteria</taxon>
        <taxon>Pseudomonadati</taxon>
        <taxon>Bacteroidota</taxon>
        <taxon>Chitinophagia</taxon>
        <taxon>Chitinophagales</taxon>
        <taxon>Chitinophagaceae</taxon>
        <taxon>Niastella</taxon>
    </lineage>
</organism>
<dbReference type="SUPFAM" id="SSF56784">
    <property type="entry name" value="HAD-like"/>
    <property type="match status" value="1"/>
</dbReference>
<dbReference type="EMBL" id="LVXG01000082">
    <property type="protein sequence ID" value="OQP38820.1"/>
    <property type="molecule type" value="Genomic_DNA"/>
</dbReference>
<dbReference type="InterPro" id="IPR004274">
    <property type="entry name" value="FCP1_dom"/>
</dbReference>
<sequence length="182" mass="21307">MESKSDKLIIFDLDETLIHANGAELGYPAHFMFDAYYVYERPGVRSFLSDIARHFTIGIWSSASDDYVAEIVDHIMPATIEPLVVWGRSKCTMKRDYEYDTYYYEKRLDKLKKKGFRLEQILIVDDSPEKARTNYGNAVYIKEFTGDGNDKELQFLFNYLLTFKTTANVRTVEKRGWRNFSS</sequence>
<dbReference type="Gene3D" id="3.40.50.1000">
    <property type="entry name" value="HAD superfamily/HAD-like"/>
    <property type="match status" value="1"/>
</dbReference>
<reference evidence="3" key="1">
    <citation type="submission" date="2016-04" db="EMBL/GenBank/DDBJ databases">
        <authorList>
            <person name="Chen L."/>
            <person name="Zhuang W."/>
            <person name="Wang G."/>
        </authorList>
    </citation>
    <scope>NUCLEOTIDE SEQUENCE [LARGE SCALE GENOMIC DNA]</scope>
    <source>
        <strain evidence="3">17621</strain>
    </source>
</reference>
<dbReference type="InterPro" id="IPR023214">
    <property type="entry name" value="HAD_sf"/>
</dbReference>
<dbReference type="PROSITE" id="PS50969">
    <property type="entry name" value="FCP1"/>
    <property type="match status" value="1"/>
</dbReference>
<dbReference type="STRING" id="354355.SAMN05660816_02585"/>
<name>A0A1V9DYA7_9BACT</name>
<dbReference type="OrthoDB" id="65801at2"/>
<dbReference type="AlphaFoldDB" id="A0A1V9DYA7"/>
<evidence type="ECO:0000259" key="1">
    <source>
        <dbReference type="PROSITE" id="PS50969"/>
    </source>
</evidence>
<feature type="domain" description="FCP1 homology" evidence="1">
    <location>
        <begin position="2"/>
        <end position="163"/>
    </location>
</feature>
<dbReference type="SMART" id="SM00577">
    <property type="entry name" value="CPDc"/>
    <property type="match status" value="1"/>
</dbReference>
<keyword evidence="3" id="KW-1185">Reference proteome</keyword>
<protein>
    <submittedName>
        <fullName evidence="2">Phosphoprotein phosphatase</fullName>
    </submittedName>
</protein>